<reference evidence="2" key="1">
    <citation type="submission" date="2016-04" db="EMBL/GenBank/DDBJ databases">
        <authorList>
            <person name="Evans L.H."/>
            <person name="Alamgir A."/>
            <person name="Owens N."/>
            <person name="Weber N.D."/>
            <person name="Virtaneva K."/>
            <person name="Barbian K."/>
            <person name="Babar A."/>
            <person name="Rosenke K."/>
        </authorList>
    </citation>
    <scope>NUCLEOTIDE SEQUENCE [LARGE SCALE GENOMIC DNA]</scope>
    <source>
        <strain evidence="2">CBS 101.48</strain>
    </source>
</reference>
<proteinExistence type="predicted"/>
<gene>
    <name evidence="2" type="primary">ABSGL_03244.1 scaffold 4278</name>
</gene>
<dbReference type="OrthoDB" id="10534271at2759"/>
<dbReference type="AlphaFoldDB" id="A0A168LZH4"/>
<dbReference type="InParanoid" id="A0A168LZH4"/>
<protein>
    <submittedName>
        <fullName evidence="2">Uncharacterized protein</fullName>
    </submittedName>
</protein>
<accession>A0A168LZH4</accession>
<keyword evidence="1" id="KW-0175">Coiled coil</keyword>
<sequence length="108" mass="12908">MHLTEESLQQRRQRLQELKDRFEIYKTKTSLVSEQECELERRDLEQQQLARKKMEQGARLQKERQELYAELQRQEAQKTPTSFALPPTTTATFGKVSEQEAIAWLRQQ</sequence>
<evidence type="ECO:0000256" key="1">
    <source>
        <dbReference type="SAM" id="Coils"/>
    </source>
</evidence>
<keyword evidence="3" id="KW-1185">Reference proteome</keyword>
<feature type="coiled-coil region" evidence="1">
    <location>
        <begin position="1"/>
        <end position="77"/>
    </location>
</feature>
<evidence type="ECO:0000313" key="2">
    <source>
        <dbReference type="EMBL" id="SAL97736.1"/>
    </source>
</evidence>
<organism evidence="2">
    <name type="scientific">Absidia glauca</name>
    <name type="common">Pin mould</name>
    <dbReference type="NCBI Taxonomy" id="4829"/>
    <lineage>
        <taxon>Eukaryota</taxon>
        <taxon>Fungi</taxon>
        <taxon>Fungi incertae sedis</taxon>
        <taxon>Mucoromycota</taxon>
        <taxon>Mucoromycotina</taxon>
        <taxon>Mucoromycetes</taxon>
        <taxon>Mucorales</taxon>
        <taxon>Cunninghamellaceae</taxon>
        <taxon>Absidia</taxon>
    </lineage>
</organism>
<dbReference type="EMBL" id="LT551908">
    <property type="protein sequence ID" value="SAL97736.1"/>
    <property type="molecule type" value="Genomic_DNA"/>
</dbReference>
<evidence type="ECO:0000313" key="3">
    <source>
        <dbReference type="Proteomes" id="UP000078561"/>
    </source>
</evidence>
<name>A0A168LZH4_ABSGL</name>
<dbReference type="Proteomes" id="UP000078561">
    <property type="component" value="Unassembled WGS sequence"/>
</dbReference>